<evidence type="ECO:0000313" key="6">
    <source>
        <dbReference type="Proteomes" id="UP001396334"/>
    </source>
</evidence>
<evidence type="ECO:0000256" key="1">
    <source>
        <dbReference type="ARBA" id="ARBA00022603"/>
    </source>
</evidence>
<gene>
    <name evidence="5" type="ORF">V6N11_007790</name>
</gene>
<comment type="caution">
    <text evidence="5">The sequence shown here is derived from an EMBL/GenBank/DDBJ whole genome shotgun (WGS) entry which is preliminary data.</text>
</comment>
<evidence type="ECO:0008006" key="7">
    <source>
        <dbReference type="Google" id="ProtNLM"/>
    </source>
</evidence>
<keyword evidence="1" id="KW-0489">Methyltransferase</keyword>
<evidence type="ECO:0000256" key="2">
    <source>
        <dbReference type="ARBA" id="ARBA00022679"/>
    </source>
</evidence>
<sequence length="288" mass="31560">MQICCSEGFMGGAGQRALPIRILTVGKTRLPGVQLLVDEYVAKLKRYCHVDDVQIRANPKNARNARAQVDDEDTAVVNLIRSDDWVVMLDECGLDIDSEQMAELLGDAGNTGASRLSFCIGGPYGHGQKVRNRANVSIKLSSMVLNHQIALVVLMEQLYSLLFCQLSINLTMLFADPIAIVETIPTGKRRKGLNLLIQCGKPVDILPMLAKAFGAHTVKPTLLTCMLIKKPAPRSYKLKDWWHESVGAKCAIRDCIKLAKSLGPPPSIDDWGIIPSIEQLGLQSEKAS</sequence>
<keyword evidence="2" id="KW-0808">Transferase</keyword>
<dbReference type="InterPro" id="IPR029028">
    <property type="entry name" value="Alpha/beta_knot_MTases"/>
</dbReference>
<proteinExistence type="inferred from homology"/>
<evidence type="ECO:0000256" key="4">
    <source>
        <dbReference type="ARBA" id="ARBA00038303"/>
    </source>
</evidence>
<dbReference type="Gene3D" id="3.40.1280.10">
    <property type="match status" value="1"/>
</dbReference>
<reference evidence="5 6" key="1">
    <citation type="journal article" date="2024" name="G3 (Bethesda)">
        <title>Genome assembly of Hibiscus sabdariffa L. provides insights into metabolisms of medicinal natural products.</title>
        <authorList>
            <person name="Kim T."/>
        </authorList>
    </citation>
    <scope>NUCLEOTIDE SEQUENCE [LARGE SCALE GENOMIC DNA]</scope>
    <source>
        <strain evidence="5">TK-2024</strain>
        <tissue evidence="5">Old leaves</tissue>
    </source>
</reference>
<organism evidence="5 6">
    <name type="scientific">Hibiscus sabdariffa</name>
    <name type="common">roselle</name>
    <dbReference type="NCBI Taxonomy" id="183260"/>
    <lineage>
        <taxon>Eukaryota</taxon>
        <taxon>Viridiplantae</taxon>
        <taxon>Streptophyta</taxon>
        <taxon>Embryophyta</taxon>
        <taxon>Tracheophyta</taxon>
        <taxon>Spermatophyta</taxon>
        <taxon>Magnoliopsida</taxon>
        <taxon>eudicotyledons</taxon>
        <taxon>Gunneridae</taxon>
        <taxon>Pentapetalae</taxon>
        <taxon>rosids</taxon>
        <taxon>malvids</taxon>
        <taxon>Malvales</taxon>
        <taxon>Malvaceae</taxon>
        <taxon>Malvoideae</taxon>
        <taxon>Hibiscus</taxon>
    </lineage>
</organism>
<dbReference type="CDD" id="cd18081">
    <property type="entry name" value="RlmH-like"/>
    <property type="match status" value="1"/>
</dbReference>
<dbReference type="Proteomes" id="UP001396334">
    <property type="component" value="Unassembled WGS sequence"/>
</dbReference>
<dbReference type="Pfam" id="PF02590">
    <property type="entry name" value="SPOUT_MTase"/>
    <property type="match status" value="1"/>
</dbReference>
<dbReference type="InterPro" id="IPR003742">
    <property type="entry name" value="RlmH-like"/>
</dbReference>
<dbReference type="PANTHER" id="PTHR33603">
    <property type="entry name" value="METHYLTRANSFERASE"/>
    <property type="match status" value="1"/>
</dbReference>
<protein>
    <recommendedName>
        <fullName evidence="7">RNA methyltransferase</fullName>
    </recommendedName>
</protein>
<name>A0ABR2NJE1_9ROSI</name>
<keyword evidence="3" id="KW-0949">S-adenosyl-L-methionine</keyword>
<dbReference type="SUPFAM" id="SSF75217">
    <property type="entry name" value="alpha/beta knot"/>
    <property type="match status" value="1"/>
</dbReference>
<dbReference type="PANTHER" id="PTHR33603:SF1">
    <property type="entry name" value="RIBOSOMAL RNA LARGE SUBUNIT METHYLTRANSFERASE H"/>
    <property type="match status" value="1"/>
</dbReference>
<accession>A0ABR2NJE1</accession>
<comment type="similarity">
    <text evidence="4">Belongs to the RNA methyltransferase RlmH family.</text>
</comment>
<dbReference type="EMBL" id="JBBPBN010000136">
    <property type="protein sequence ID" value="KAK8976303.1"/>
    <property type="molecule type" value="Genomic_DNA"/>
</dbReference>
<evidence type="ECO:0000256" key="3">
    <source>
        <dbReference type="ARBA" id="ARBA00022691"/>
    </source>
</evidence>
<keyword evidence="6" id="KW-1185">Reference proteome</keyword>
<evidence type="ECO:0000313" key="5">
    <source>
        <dbReference type="EMBL" id="KAK8976303.1"/>
    </source>
</evidence>
<dbReference type="InterPro" id="IPR029026">
    <property type="entry name" value="tRNA_m1G_MTases_N"/>
</dbReference>